<organism evidence="2">
    <name type="scientific">Tomelloso virus</name>
    <dbReference type="NCBI Taxonomy" id="2053981"/>
    <lineage>
        <taxon>Viruses</taxon>
        <taxon>Viruses incertae sedis</taxon>
        <taxon>Naldaviricetes</taxon>
        <taxon>Lefavirales</taxon>
        <taxon>Nudiviridae</taxon>
        <taxon>Alphanudivirus</taxon>
        <taxon>Alphanudivirus alterdromelanogasteris</taxon>
    </lineage>
</organism>
<name>A0A2H4T2P1_9VIRU</name>
<accession>A0A2H4T2P1</accession>
<dbReference type="OrthoDB" id="7291at10239"/>
<dbReference type="EMBL" id="KY457233">
    <property type="protein sequence ID" value="ATY70194.1"/>
    <property type="molecule type" value="Genomic_DNA"/>
</dbReference>
<evidence type="ECO:0000313" key="3">
    <source>
        <dbReference type="Proteomes" id="UP000289333"/>
    </source>
</evidence>
<protein>
    <submittedName>
        <fullName evidence="2">Polh/gran</fullName>
    </submittedName>
</protein>
<dbReference type="GeneID" id="41701386"/>
<feature type="compositionally biased region" description="Polar residues" evidence="1">
    <location>
        <begin position="387"/>
        <end position="396"/>
    </location>
</feature>
<evidence type="ECO:0000313" key="2">
    <source>
        <dbReference type="EMBL" id="ATY70194.1"/>
    </source>
</evidence>
<dbReference type="RefSeq" id="YP_009553393.1">
    <property type="nucleotide sequence ID" value="NC_040789.1"/>
</dbReference>
<sequence length="451" mass="50878">MGIKNGAPNIIANIRCGLYNTGAQKYKINVDGELMRYKGMIELNLCKNNAEEAIAATSFDYMKKLIDNIELLRGYRACEVIVFMDGARVANKESNRADFKYDVGLIRLTFKLICSEYGYTVNELQHGESELQMYLQRDKSVELNVFLTNDSDMISICYGHTPTIKFQDSLDENLKSIIEAQNFDSITTSIEDRNYTYDLSKVESLLDSCVWINCGKKQVTAIGFDFIETRLYYSVSAFRTFIAFCGTDFTSCLLTDSMVSTVLLSEKQDIEFINTLKSAHEIAACLLVLGLRGNGTIKRFSEESKTQTFAMDEISKTIKMYLNYIGTGKMLNCTIARPCMSLACRHYLYAMRDKSTCFVKNAMVKWAKSTTLSEAIEQLRQNLGTYNPVDSPTKATAPSRKRENAPCVDSPTKKIAPARKRRKIEIVPAIETSPLMLSLDYNYGNSILDSL</sequence>
<proteinExistence type="predicted"/>
<evidence type="ECO:0000256" key="1">
    <source>
        <dbReference type="SAM" id="MobiDB-lite"/>
    </source>
</evidence>
<dbReference type="KEGG" id="vg:41701386"/>
<dbReference type="Proteomes" id="UP000289333">
    <property type="component" value="Segment"/>
</dbReference>
<reference evidence="2" key="1">
    <citation type="journal article" date="2021" name="Virus">
        <title>The discovery, distribution and diversity of DNA viruses associated with Drosophila melanogaster in Europe.</title>
        <authorList>
            <person name="Wallace M.A."/>
            <person name="Coffman K.A."/>
            <person name="Gilbert C."/>
            <person name="Ravindran S."/>
            <person name="Albery G.F."/>
            <person name="Abbott J."/>
            <person name="Argyridou E."/>
            <person name="Bellosta P."/>
            <person name="Betancourt A.J."/>
            <person name="Colinet H."/>
            <person name="Eric K."/>
            <person name="Glaser-Schmitt A."/>
            <person name="Grath S."/>
            <person name="Jelic M."/>
            <person name="Kankare M."/>
            <person name="Kozeretska I."/>
            <person name="Loeschcke V."/>
            <person name="Montchamp-Moreau C."/>
            <person name="Ometto L."/>
            <person name="Onder B.S."/>
            <person name="Orengo D.J."/>
            <person name="Parsch J."/>
            <person name="Pascual M."/>
            <person name="Patenkovic A."/>
            <person name="Puerma E."/>
            <person name="Ritchie M.G."/>
            <person name="Rota-Stabelli O."/>
            <person name="Schou M.F."/>
            <person name="Serga S.V."/>
            <person name="Stamenkovic-Radak M."/>
            <person name="Tanaskovic M."/>
            <person name="Veselinovic M.S."/>
            <person name="Vieira J."/>
            <person name="Vieira C.P."/>
            <person name="Kapun M."/>
            <person name="Flatt T."/>
            <person name="Gonzalez J."/>
            <person name="Staubach F."/>
            <person name="Obbard D.J."/>
        </authorList>
    </citation>
    <scope>NUCLEOTIDE SEQUENCE</scope>
    <source>
        <strain evidence="2">DrosEU28 Tomelloso 2015</strain>
    </source>
</reference>
<keyword evidence="3" id="KW-1185">Reference proteome</keyword>
<feature type="region of interest" description="Disordered" evidence="1">
    <location>
        <begin position="387"/>
        <end position="412"/>
    </location>
</feature>